<feature type="transmembrane region" description="Helical" evidence="1">
    <location>
        <begin position="196"/>
        <end position="217"/>
    </location>
</feature>
<dbReference type="Proteomes" id="UP000521872">
    <property type="component" value="Unassembled WGS sequence"/>
</dbReference>
<keyword evidence="1" id="KW-0812">Transmembrane</keyword>
<feature type="transmembrane region" description="Helical" evidence="1">
    <location>
        <begin position="77"/>
        <end position="98"/>
    </location>
</feature>
<keyword evidence="1" id="KW-0472">Membrane</keyword>
<dbReference type="AlphaFoldDB" id="A0A8H4VJ97"/>
<feature type="transmembrane region" description="Helical" evidence="1">
    <location>
        <begin position="280"/>
        <end position="301"/>
    </location>
</feature>
<dbReference type="EMBL" id="JAACJL010000059">
    <property type="protein sequence ID" value="KAF4609900.1"/>
    <property type="molecule type" value="Genomic_DNA"/>
</dbReference>
<gene>
    <name evidence="2" type="ORF">D9613_010224</name>
</gene>
<feature type="transmembrane region" description="Helical" evidence="1">
    <location>
        <begin position="166"/>
        <end position="184"/>
    </location>
</feature>
<name>A0A8H4VJ97_9AGAR</name>
<sequence length="396" mass="44065">MQGCRDATIAYTIVSGMDLQHHKLVLSCRPHRRIKACCVGRAFETFIVFPIMSTADDFSFSIAQQKTYISSDLNSTLLLQFLFGIYTGLFPATVYIYVHKENRTRTRDMIIIGSTGALYFLTGLSLVMNWLYTNILLGTHGATRAEMFIESVYQDVPLGNEIIENLTSFFVFLFADGLMVWRCFHSCGRLFRRSLLPIALFILETVLVLAAMAYGFLNDAKPNFETIQTIQISNHLNAATLVIAAATSLVSTVVICLQIWRHTTLSSRSRKHYQSVINALIESSAIYTVALLFLAILDFTYTNNIQSSFTILLLSNFFNGATQITSGLAPTLMIAQLFVSSDQELENTEVSSARLPSDLISHASHATGTHMTNVGIDLEMQQSGSVELQDRVNSIV</sequence>
<accession>A0A8H4VJ97</accession>
<evidence type="ECO:0000313" key="2">
    <source>
        <dbReference type="EMBL" id="KAF4609900.1"/>
    </source>
</evidence>
<protein>
    <submittedName>
        <fullName evidence="2">Uncharacterized protein</fullName>
    </submittedName>
</protein>
<reference evidence="2 3" key="1">
    <citation type="submission" date="2019-12" db="EMBL/GenBank/DDBJ databases">
        <authorList>
            <person name="Floudas D."/>
            <person name="Bentzer J."/>
            <person name="Ahren D."/>
            <person name="Johansson T."/>
            <person name="Persson P."/>
            <person name="Tunlid A."/>
        </authorList>
    </citation>
    <scope>NUCLEOTIDE SEQUENCE [LARGE SCALE GENOMIC DNA]</scope>
    <source>
        <strain evidence="2 3">CBS 102.39</strain>
    </source>
</reference>
<keyword evidence="1" id="KW-1133">Transmembrane helix</keyword>
<organism evidence="2 3">
    <name type="scientific">Agrocybe pediades</name>
    <dbReference type="NCBI Taxonomy" id="84607"/>
    <lineage>
        <taxon>Eukaryota</taxon>
        <taxon>Fungi</taxon>
        <taxon>Dikarya</taxon>
        <taxon>Basidiomycota</taxon>
        <taxon>Agaricomycotina</taxon>
        <taxon>Agaricomycetes</taxon>
        <taxon>Agaricomycetidae</taxon>
        <taxon>Agaricales</taxon>
        <taxon>Agaricineae</taxon>
        <taxon>Strophariaceae</taxon>
        <taxon>Agrocybe</taxon>
    </lineage>
</organism>
<keyword evidence="3" id="KW-1185">Reference proteome</keyword>
<evidence type="ECO:0000313" key="3">
    <source>
        <dbReference type="Proteomes" id="UP000521872"/>
    </source>
</evidence>
<feature type="transmembrane region" description="Helical" evidence="1">
    <location>
        <begin position="110"/>
        <end position="132"/>
    </location>
</feature>
<comment type="caution">
    <text evidence="2">The sequence shown here is derived from an EMBL/GenBank/DDBJ whole genome shotgun (WGS) entry which is preliminary data.</text>
</comment>
<evidence type="ECO:0000256" key="1">
    <source>
        <dbReference type="SAM" id="Phobius"/>
    </source>
</evidence>
<feature type="transmembrane region" description="Helical" evidence="1">
    <location>
        <begin position="237"/>
        <end position="260"/>
    </location>
</feature>
<proteinExistence type="predicted"/>